<name>A0ACC2J9V2_9PEZI</name>
<comment type="caution">
    <text evidence="1">The sequence shown here is derived from an EMBL/GenBank/DDBJ whole genome shotgun (WGS) entry which is preliminary data.</text>
</comment>
<protein>
    <submittedName>
        <fullName evidence="1">Uncharacterized protein</fullName>
    </submittedName>
</protein>
<evidence type="ECO:0000313" key="2">
    <source>
        <dbReference type="Proteomes" id="UP001153334"/>
    </source>
</evidence>
<keyword evidence="2" id="KW-1185">Reference proteome</keyword>
<accession>A0ACC2J9V2</accession>
<reference evidence="1" key="1">
    <citation type="submission" date="2022-11" db="EMBL/GenBank/DDBJ databases">
        <title>Genome Sequence of Nemania bipapillata.</title>
        <authorList>
            <person name="Buettner E."/>
        </authorList>
    </citation>
    <scope>NUCLEOTIDE SEQUENCE</scope>
    <source>
        <strain evidence="1">CP14</strain>
    </source>
</reference>
<proteinExistence type="predicted"/>
<gene>
    <name evidence="1" type="ORF">ONZ43_g57</name>
</gene>
<sequence>MGLLEKLRAAKIIIVSTTVFSDNYYTWLGKYAGAFAPPRTIPRTGSAKDTTNPYVLGAFQDWYEDATIHAENHLSGFNPAVFNSSQLEMIGRRQQSLQDSWRDVVADHYDISTRLGLQTKRHYKTGKSATGKGKNKGSPNAYKEYGNEARATSLTENDFKVNKFVYVLEAFSFARVVYDEFSYENFCVAQFFKNIKAHAKWVLSATPPTGNVKAVCDIGQLLQVHVARPVKLRPGLPLITEGPIVLRQNPTERYLSYGKLSTDNSVYERVVQAHKFIRHFASANPFDEEGLGQITVFENAYCSSMTRGELIRYLDIQRDLQDSNLDIPSILQRHSLEQEVAIMPSSEKRLRAGLALAYVASVASTDGGDSDKIVRGRRENLEKAQKELKRISDVAIWLVLRRSEEVVQKRNESATSIVQDLAWHFESILEGNAEDFGGVEVLEAVTDATFDENQLSECSRWLKTFSPKQKNSEDYFRALFTLLSEKIAQPAWVEYFNLPLSHITQFKITEVTAYLRGLNGQSLDFRTVSQARTYLKELVKEKKKASSTSTCPQQTENGHQNVSNPEAYMKPEDESDKEEEEEEVEEGGVEEEEEGGEEGEEEDEEENGEEEQQEGEEEQEDSNANGSGEAEDEDEDEDEDEGSSGEKKDKPKYPRFGARVKTRGSSYSETESELTNIILKLVNAKEEVVARAKQMTTALNIFRQDAIRKCSACDQHCSDMRFLPECGHFICSSHLGLRFCGQIKSEKYPNGSGCSSLIHKRSIPVNQIDGLDMDVYVDPMFVVQGKPVPQASSKSWKVYKTIHNILQSSNEKVLVFYQFDKQQKEICDLLEYHGTAFDARLGTGSEKSYACESPDKDRVRILKINSEEAAGSNYQDASHVIFTSTPVFAKQEDFEKYVKQAKGRAVRHGQGKDVKVYYFITVNTFEVDLLQLRKRSYIRVQKEDIADFIPMDLGQNTDSDGDIDMKDAPETSS</sequence>
<dbReference type="EMBL" id="JAPESX010000006">
    <property type="protein sequence ID" value="KAJ8124150.1"/>
    <property type="molecule type" value="Genomic_DNA"/>
</dbReference>
<organism evidence="1 2">
    <name type="scientific">Nemania bipapillata</name>
    <dbReference type="NCBI Taxonomy" id="110536"/>
    <lineage>
        <taxon>Eukaryota</taxon>
        <taxon>Fungi</taxon>
        <taxon>Dikarya</taxon>
        <taxon>Ascomycota</taxon>
        <taxon>Pezizomycotina</taxon>
        <taxon>Sordariomycetes</taxon>
        <taxon>Xylariomycetidae</taxon>
        <taxon>Xylariales</taxon>
        <taxon>Xylariaceae</taxon>
        <taxon>Nemania</taxon>
    </lineage>
</organism>
<dbReference type="Proteomes" id="UP001153334">
    <property type="component" value="Unassembled WGS sequence"/>
</dbReference>
<evidence type="ECO:0000313" key="1">
    <source>
        <dbReference type="EMBL" id="KAJ8124150.1"/>
    </source>
</evidence>